<protein>
    <submittedName>
        <fullName evidence="1">Uncharacterized protein</fullName>
    </submittedName>
</protein>
<accession>A0AB74U0N6</accession>
<proteinExistence type="predicted"/>
<reference evidence="1" key="1">
    <citation type="submission" date="2023-12" db="EMBL/GenBank/DDBJ databases">
        <title>Dolosigranulum savutii sp. nov. isolated from human upper respiratory samples collected in Botswana.</title>
        <authorList>
            <person name="Kelly M.S."/>
        </authorList>
    </citation>
    <scope>NUCLEOTIDE SEQUENCE</scope>
    <source>
        <strain evidence="2">MSK211</strain>
        <strain evidence="1">MSK312</strain>
    </source>
</reference>
<organism evidence="1">
    <name type="scientific">Dolosigranulum savutiense</name>
    <dbReference type="NCBI Taxonomy" id="3110288"/>
    <lineage>
        <taxon>Bacteria</taxon>
        <taxon>Bacillati</taxon>
        <taxon>Bacillota</taxon>
        <taxon>Bacilli</taxon>
        <taxon>Lactobacillales</taxon>
        <taxon>Carnobacteriaceae</taxon>
        <taxon>Dolosigranulum</taxon>
    </lineage>
</organism>
<dbReference type="RefSeq" id="WP_347298639.1">
    <property type="nucleotide sequence ID" value="NZ_CP142434.1"/>
</dbReference>
<name>A0AB74U0N6_9LACT</name>
<dbReference type="AlphaFoldDB" id="A0AB74U0N6"/>
<dbReference type="EMBL" id="CP142436">
    <property type="protein sequence ID" value="XBC51620.1"/>
    <property type="molecule type" value="Genomic_DNA"/>
</dbReference>
<evidence type="ECO:0000313" key="2">
    <source>
        <dbReference type="EMBL" id="XBC51620.1"/>
    </source>
</evidence>
<evidence type="ECO:0000313" key="1">
    <source>
        <dbReference type="EMBL" id="XBC48685.1"/>
    </source>
</evidence>
<sequence length="72" mass="8270">MEAEYNIINEENTFDTTDYEEFLTNNPDIKSMVESIGAYIIQQEVMGITVESMTVAFKDLQPLLVKLVIEHL</sequence>
<dbReference type="EMBL" id="CP142434">
    <property type="protein sequence ID" value="XBC48685.1"/>
    <property type="molecule type" value="Genomic_DNA"/>
</dbReference>
<gene>
    <name evidence="2" type="ORF">VUQ07_00655</name>
    <name evidence="1" type="ORF">VUQ09_04645</name>
</gene>